<feature type="region of interest" description="Disordered" evidence="1">
    <location>
        <begin position="144"/>
        <end position="165"/>
    </location>
</feature>
<comment type="caution">
    <text evidence="2">The sequence shown here is derived from an EMBL/GenBank/DDBJ whole genome shotgun (WGS) entry which is preliminary data.</text>
</comment>
<gene>
    <name evidence="2" type="ORF">KUTeg_019705</name>
</gene>
<dbReference type="EMBL" id="JARBDR010000917">
    <property type="protein sequence ID" value="KAJ8303309.1"/>
    <property type="molecule type" value="Genomic_DNA"/>
</dbReference>
<evidence type="ECO:0000313" key="2">
    <source>
        <dbReference type="EMBL" id="KAJ8303309.1"/>
    </source>
</evidence>
<evidence type="ECO:0000256" key="1">
    <source>
        <dbReference type="SAM" id="MobiDB-lite"/>
    </source>
</evidence>
<keyword evidence="3" id="KW-1185">Reference proteome</keyword>
<name>A0ABQ9EDD7_TEGGR</name>
<feature type="compositionally biased region" description="Basic and acidic residues" evidence="1">
    <location>
        <begin position="552"/>
        <end position="565"/>
    </location>
</feature>
<organism evidence="2 3">
    <name type="scientific">Tegillarca granosa</name>
    <name type="common">Malaysian cockle</name>
    <name type="synonym">Anadara granosa</name>
    <dbReference type="NCBI Taxonomy" id="220873"/>
    <lineage>
        <taxon>Eukaryota</taxon>
        <taxon>Metazoa</taxon>
        <taxon>Spiralia</taxon>
        <taxon>Lophotrochozoa</taxon>
        <taxon>Mollusca</taxon>
        <taxon>Bivalvia</taxon>
        <taxon>Autobranchia</taxon>
        <taxon>Pteriomorphia</taxon>
        <taxon>Arcoida</taxon>
        <taxon>Arcoidea</taxon>
        <taxon>Arcidae</taxon>
        <taxon>Tegillarca</taxon>
    </lineage>
</organism>
<feature type="region of interest" description="Disordered" evidence="1">
    <location>
        <begin position="546"/>
        <end position="565"/>
    </location>
</feature>
<dbReference type="Proteomes" id="UP001217089">
    <property type="component" value="Unassembled WGS sequence"/>
</dbReference>
<protein>
    <submittedName>
        <fullName evidence="2">Uncharacterized protein</fullName>
    </submittedName>
</protein>
<accession>A0ABQ9EDD7</accession>
<evidence type="ECO:0000313" key="3">
    <source>
        <dbReference type="Proteomes" id="UP001217089"/>
    </source>
</evidence>
<reference evidence="2 3" key="1">
    <citation type="submission" date="2022-12" db="EMBL/GenBank/DDBJ databases">
        <title>Chromosome-level genome of Tegillarca granosa.</title>
        <authorList>
            <person name="Kim J."/>
        </authorList>
    </citation>
    <scope>NUCLEOTIDE SEQUENCE [LARGE SCALE GENOMIC DNA]</scope>
    <source>
        <strain evidence="2">Teg-2019</strain>
        <tissue evidence="2">Adductor muscle</tissue>
    </source>
</reference>
<sequence length="586" mass="65826">METSDAVTGHFPVQDNVYFSQGDQFVKNINKGQDITFGGSTEPSYQNFQTERNQGNEGRVTYGFTNERSAQLHQAPQNQKVQQGIYTQNPREQVKQQMDYSRNYGHVTVSVNDGAYQYEYGKQIAEGNQSMSNELQQAQLVNMDSDIQPSQRTYERRNKKKRPPEYYKQVEAEIEAERQRQFGVNLNSANVDWNQHVQNSQVDSYSNSVPSLPPSDNFRNQNYDSQQQQYMNYGTQNYSSHITTVPGTLDKKSLNRDNRFPDNSFGQQGPIVHHVNKPAYDRPVSNVNVYRKPVSNFGGQSDQVNDLHTWQKHSNTDQTTNYMYSNVHEDPAVLSAGSSTRQQTGVQEAASVSNFGPNNCDIEQNSNKIYDNRTNSVNVVSQELSDLSIQKNSAIENANNHHHHHASVMISHEETKPVTIIASNQLATDQNKEFPAIVPSNRSLNEGQNNIDITAETKETKSEIVPNSCDMPPVGTVDKVNVSITNKENISMDSHVQTENTDIQPTQAVEAPKPKVSSWAGLFRDTETAKSAVTIPYYTYQGTSASAPAFSQKEEEKKSKEVEKTPCEVTKDSAANMLGGNKYFVN</sequence>
<proteinExistence type="predicted"/>